<dbReference type="Gene3D" id="3.40.50.2300">
    <property type="match status" value="1"/>
</dbReference>
<keyword evidence="1" id="KW-0597">Phosphoprotein</keyword>
<dbReference type="SMART" id="SM00448">
    <property type="entry name" value="REC"/>
    <property type="match status" value="1"/>
</dbReference>
<dbReference type="Proteomes" id="UP000474175">
    <property type="component" value="Unassembled WGS sequence"/>
</dbReference>
<evidence type="ECO:0000259" key="3">
    <source>
        <dbReference type="PROSITE" id="PS50930"/>
    </source>
</evidence>
<dbReference type="PANTHER" id="PTHR37299:SF1">
    <property type="entry name" value="STAGE 0 SPORULATION PROTEIN A HOMOLOG"/>
    <property type="match status" value="1"/>
</dbReference>
<dbReference type="InterPro" id="IPR007492">
    <property type="entry name" value="LytTR_DNA-bd_dom"/>
</dbReference>
<feature type="domain" description="HTH LytTR-type" evidence="3">
    <location>
        <begin position="153"/>
        <end position="254"/>
    </location>
</feature>
<dbReference type="GO" id="GO:0000156">
    <property type="term" value="F:phosphorelay response regulator activity"/>
    <property type="evidence" value="ECO:0007669"/>
    <property type="project" value="InterPro"/>
</dbReference>
<evidence type="ECO:0000313" key="5">
    <source>
        <dbReference type="Proteomes" id="UP000474175"/>
    </source>
</evidence>
<evidence type="ECO:0000313" key="4">
    <source>
        <dbReference type="EMBL" id="NDU95903.1"/>
    </source>
</evidence>
<dbReference type="AlphaFoldDB" id="A0A6L9LAR0"/>
<dbReference type="Pfam" id="PF00072">
    <property type="entry name" value="Response_reg"/>
    <property type="match status" value="1"/>
</dbReference>
<dbReference type="GO" id="GO:0003677">
    <property type="term" value="F:DNA binding"/>
    <property type="evidence" value="ECO:0007669"/>
    <property type="project" value="InterPro"/>
</dbReference>
<dbReference type="RefSeq" id="WP_163948894.1">
    <property type="nucleotide sequence ID" value="NZ_JAAFZH010000005.1"/>
</dbReference>
<accession>A0A6L9LAR0</accession>
<dbReference type="InterPro" id="IPR046947">
    <property type="entry name" value="LytR-like"/>
</dbReference>
<gene>
    <name evidence="4" type="ORF">GK108_13555</name>
</gene>
<proteinExistence type="predicted"/>
<comment type="caution">
    <text evidence="4">The sequence shown here is derived from an EMBL/GenBank/DDBJ whole genome shotgun (WGS) entry which is preliminary data.</text>
</comment>
<name>A0A6L9LAR0_9BACT</name>
<dbReference type="PROSITE" id="PS50110">
    <property type="entry name" value="RESPONSE_REGULATORY"/>
    <property type="match status" value="1"/>
</dbReference>
<dbReference type="PROSITE" id="PS50930">
    <property type="entry name" value="HTH_LYTTR"/>
    <property type="match status" value="1"/>
</dbReference>
<dbReference type="InterPro" id="IPR011006">
    <property type="entry name" value="CheY-like_superfamily"/>
</dbReference>
<evidence type="ECO:0000259" key="2">
    <source>
        <dbReference type="PROSITE" id="PS50110"/>
    </source>
</evidence>
<sequence length="254" mass="29060">MSQPYKVIILDDEHPARDLIKVFVNRIPDLTCVATCSNAMKGLEAIQQLKPDLLFLDIQMPEMSGMELMSLPLNPRPEVILTTAYPDYALSSYEFSVLDYLVKPIAFERFVKAVVKFRERMQIPLAPVSHQLADGSGENISDKLIISPETSSIWLREEKRLLQIPYQEILYVEALKDYVKVYLNEEMILTHLSIGKAEKLFTPPQFVRIHRSFIVQLAAIRQIDGNTILLTNGKELQLGPLYREELRKYVPALG</sequence>
<dbReference type="SMART" id="SM00850">
    <property type="entry name" value="LytTR"/>
    <property type="match status" value="1"/>
</dbReference>
<organism evidence="4 5">
    <name type="scientific">Spirosoma terrae</name>
    <dbReference type="NCBI Taxonomy" id="1968276"/>
    <lineage>
        <taxon>Bacteria</taxon>
        <taxon>Pseudomonadati</taxon>
        <taxon>Bacteroidota</taxon>
        <taxon>Cytophagia</taxon>
        <taxon>Cytophagales</taxon>
        <taxon>Cytophagaceae</taxon>
        <taxon>Spirosoma</taxon>
    </lineage>
</organism>
<dbReference type="PANTHER" id="PTHR37299">
    <property type="entry name" value="TRANSCRIPTIONAL REGULATOR-RELATED"/>
    <property type="match status" value="1"/>
</dbReference>
<protein>
    <submittedName>
        <fullName evidence="4">Response regulator transcription factor</fullName>
    </submittedName>
</protein>
<dbReference type="InterPro" id="IPR001789">
    <property type="entry name" value="Sig_transdc_resp-reg_receiver"/>
</dbReference>
<feature type="modified residue" description="4-aspartylphosphate" evidence="1">
    <location>
        <position position="57"/>
    </location>
</feature>
<dbReference type="SUPFAM" id="SSF52172">
    <property type="entry name" value="CheY-like"/>
    <property type="match status" value="1"/>
</dbReference>
<evidence type="ECO:0000256" key="1">
    <source>
        <dbReference type="PROSITE-ProRule" id="PRU00169"/>
    </source>
</evidence>
<dbReference type="Pfam" id="PF04397">
    <property type="entry name" value="LytTR"/>
    <property type="match status" value="1"/>
</dbReference>
<dbReference type="Gene3D" id="2.40.50.1020">
    <property type="entry name" value="LytTr DNA-binding domain"/>
    <property type="match status" value="1"/>
</dbReference>
<feature type="domain" description="Response regulatory" evidence="2">
    <location>
        <begin position="6"/>
        <end position="118"/>
    </location>
</feature>
<keyword evidence="5" id="KW-1185">Reference proteome</keyword>
<dbReference type="EMBL" id="JAAFZH010000005">
    <property type="protein sequence ID" value="NDU95903.1"/>
    <property type="molecule type" value="Genomic_DNA"/>
</dbReference>
<reference evidence="4 5" key="1">
    <citation type="submission" date="2020-02" db="EMBL/GenBank/DDBJ databases">
        <title>Draft genome sequence of two Spirosoma agri KCTC 52727 and Spirosoma terrae KCTC 52035.</title>
        <authorList>
            <person name="Rojas J."/>
            <person name="Ambika Manirajan B."/>
            <person name="Suarez C."/>
            <person name="Ratering S."/>
            <person name="Schnell S."/>
        </authorList>
    </citation>
    <scope>NUCLEOTIDE SEQUENCE [LARGE SCALE GENOMIC DNA]</scope>
    <source>
        <strain evidence="4 5">KCTC 52035</strain>
    </source>
</reference>